<dbReference type="WBParaSite" id="nRc.2.0.1.t13972-RA">
    <property type="protein sequence ID" value="nRc.2.0.1.t13972-RA"/>
    <property type="gene ID" value="nRc.2.0.1.g13972"/>
</dbReference>
<organism evidence="1 2">
    <name type="scientific">Romanomermis culicivorax</name>
    <name type="common">Nematode worm</name>
    <dbReference type="NCBI Taxonomy" id="13658"/>
    <lineage>
        <taxon>Eukaryota</taxon>
        <taxon>Metazoa</taxon>
        <taxon>Ecdysozoa</taxon>
        <taxon>Nematoda</taxon>
        <taxon>Enoplea</taxon>
        <taxon>Dorylaimia</taxon>
        <taxon>Mermithida</taxon>
        <taxon>Mermithoidea</taxon>
        <taxon>Mermithidae</taxon>
        <taxon>Romanomermis</taxon>
    </lineage>
</organism>
<evidence type="ECO:0000313" key="2">
    <source>
        <dbReference type="WBParaSite" id="nRc.2.0.1.t13972-RA"/>
    </source>
</evidence>
<dbReference type="AlphaFoldDB" id="A0A915IIH1"/>
<evidence type="ECO:0000313" key="1">
    <source>
        <dbReference type="Proteomes" id="UP000887565"/>
    </source>
</evidence>
<name>A0A915IIH1_ROMCU</name>
<protein>
    <submittedName>
        <fullName evidence="2">Uncharacterized protein</fullName>
    </submittedName>
</protein>
<keyword evidence="1" id="KW-1185">Reference proteome</keyword>
<accession>A0A915IIH1</accession>
<reference evidence="2" key="1">
    <citation type="submission" date="2022-11" db="UniProtKB">
        <authorList>
            <consortium name="WormBaseParasite"/>
        </authorList>
    </citation>
    <scope>IDENTIFICATION</scope>
</reference>
<dbReference type="Proteomes" id="UP000887565">
    <property type="component" value="Unplaced"/>
</dbReference>
<proteinExistence type="predicted"/>
<sequence>MNSCTREQIRQSTIGDGRSKSFIFGCECTAQIDCLTHIVLFVDKRFGHVKSDDPRYASLLAFVIDFEYGVNFGVKCVGGATAQLEGA</sequence>